<proteinExistence type="inferred from homology"/>
<dbReference type="InterPro" id="IPR036259">
    <property type="entry name" value="MFS_trans_sf"/>
</dbReference>
<keyword evidence="12" id="KW-1185">Reference proteome</keyword>
<dbReference type="AlphaFoldDB" id="A0A498KF70"/>
<dbReference type="Pfam" id="PF00083">
    <property type="entry name" value="Sugar_tr"/>
    <property type="match status" value="1"/>
</dbReference>
<dbReference type="Gene3D" id="1.20.1250.20">
    <property type="entry name" value="MFS general substrate transporter like domains"/>
    <property type="match status" value="1"/>
</dbReference>
<dbReference type="PANTHER" id="PTHR23500:SF14">
    <property type="entry name" value="SUGAR TRANSPORT PROTEIN 14"/>
    <property type="match status" value="1"/>
</dbReference>
<feature type="transmembrane region" description="Helical" evidence="9">
    <location>
        <begin position="360"/>
        <end position="380"/>
    </location>
</feature>
<dbReference type="SUPFAM" id="SSF103473">
    <property type="entry name" value="MFS general substrate transporter"/>
    <property type="match status" value="1"/>
</dbReference>
<evidence type="ECO:0000256" key="5">
    <source>
        <dbReference type="ARBA" id="ARBA00022692"/>
    </source>
</evidence>
<evidence type="ECO:0000256" key="7">
    <source>
        <dbReference type="ARBA" id="ARBA00022989"/>
    </source>
</evidence>
<dbReference type="GO" id="GO:0015293">
    <property type="term" value="F:symporter activity"/>
    <property type="evidence" value="ECO:0007669"/>
    <property type="project" value="UniProtKB-KW"/>
</dbReference>
<evidence type="ECO:0000256" key="8">
    <source>
        <dbReference type="ARBA" id="ARBA00023136"/>
    </source>
</evidence>
<gene>
    <name evidence="11" type="ORF">DVH24_017993</name>
</gene>
<feature type="transmembrane region" description="Helical" evidence="9">
    <location>
        <begin position="419"/>
        <end position="439"/>
    </location>
</feature>
<feature type="transmembrane region" description="Helical" evidence="9">
    <location>
        <begin position="136"/>
        <end position="159"/>
    </location>
</feature>
<dbReference type="InterPro" id="IPR005828">
    <property type="entry name" value="MFS_sugar_transport-like"/>
</dbReference>
<comment type="similarity">
    <text evidence="2">Belongs to the major facilitator superfamily. Sugar transporter (TC 2.A.1.1) family.</text>
</comment>
<dbReference type="CDD" id="cd17361">
    <property type="entry name" value="MFS_STP"/>
    <property type="match status" value="1"/>
</dbReference>
<dbReference type="InterPro" id="IPR044778">
    <property type="entry name" value="MFS_STP/MST-like_plant"/>
</dbReference>
<keyword evidence="6" id="KW-0769">Symport</keyword>
<dbReference type="GO" id="GO:0015145">
    <property type="term" value="F:monosaccharide transmembrane transporter activity"/>
    <property type="evidence" value="ECO:0007669"/>
    <property type="project" value="InterPro"/>
</dbReference>
<evidence type="ECO:0000256" key="2">
    <source>
        <dbReference type="ARBA" id="ARBA00010992"/>
    </source>
</evidence>
<dbReference type="InterPro" id="IPR045262">
    <property type="entry name" value="STP/PLT_plant"/>
</dbReference>
<name>A0A498KF70_MALDO</name>
<evidence type="ECO:0000313" key="12">
    <source>
        <dbReference type="Proteomes" id="UP000290289"/>
    </source>
</evidence>
<feature type="transmembrane region" description="Helical" evidence="9">
    <location>
        <begin position="392"/>
        <end position="412"/>
    </location>
</feature>
<reference evidence="11 12" key="1">
    <citation type="submission" date="2018-10" db="EMBL/GenBank/DDBJ databases">
        <title>A high-quality apple genome assembly.</title>
        <authorList>
            <person name="Hu J."/>
        </authorList>
    </citation>
    <scope>NUCLEOTIDE SEQUENCE [LARGE SCALE GENOMIC DNA]</scope>
    <source>
        <strain evidence="12">cv. HFTH1</strain>
        <tissue evidence="11">Young leaf</tissue>
    </source>
</reference>
<keyword evidence="8 9" id="KW-0472">Membrane</keyword>
<evidence type="ECO:0000256" key="3">
    <source>
        <dbReference type="ARBA" id="ARBA00022448"/>
    </source>
</evidence>
<evidence type="ECO:0000313" key="11">
    <source>
        <dbReference type="EMBL" id="RXI05951.1"/>
    </source>
</evidence>
<keyword evidence="5 9" id="KW-0812">Transmembrane</keyword>
<dbReference type="GO" id="GO:0016020">
    <property type="term" value="C:membrane"/>
    <property type="evidence" value="ECO:0007669"/>
    <property type="project" value="UniProtKB-SubCell"/>
</dbReference>
<dbReference type="PROSITE" id="PS50850">
    <property type="entry name" value="MFS"/>
    <property type="match status" value="1"/>
</dbReference>
<dbReference type="PANTHER" id="PTHR23500">
    <property type="entry name" value="SOLUTE CARRIER FAMILY 2, FACILITATED GLUCOSE TRANSPORTER"/>
    <property type="match status" value="1"/>
</dbReference>
<feature type="transmembrane region" description="Helical" evidence="9">
    <location>
        <begin position="459"/>
        <end position="478"/>
    </location>
</feature>
<accession>A0A498KF70</accession>
<comment type="caution">
    <text evidence="11">The sequence shown here is derived from an EMBL/GenBank/DDBJ whole genome shotgun (WGS) entry which is preliminary data.</text>
</comment>
<comment type="subcellular location">
    <subcellularLocation>
        <location evidence="1">Membrane</location>
        <topology evidence="1">Multi-pass membrane protein</topology>
    </subcellularLocation>
</comment>
<dbReference type="Proteomes" id="UP000290289">
    <property type="component" value="Chromosome 2"/>
</dbReference>
<keyword evidence="3" id="KW-0813">Transport</keyword>
<evidence type="ECO:0000259" key="10">
    <source>
        <dbReference type="PROSITE" id="PS50850"/>
    </source>
</evidence>
<protein>
    <recommendedName>
        <fullName evidence="10">Major facilitator superfamily (MFS) profile domain-containing protein</fullName>
    </recommendedName>
</protein>
<feature type="transmembrane region" description="Helical" evidence="9">
    <location>
        <begin position="249"/>
        <end position="272"/>
    </location>
</feature>
<feature type="transmembrane region" description="Helical" evidence="9">
    <location>
        <begin position="74"/>
        <end position="94"/>
    </location>
</feature>
<keyword evidence="7 9" id="KW-1133">Transmembrane helix</keyword>
<sequence>MYTYTLTDTCAPLYVYIVLVPHHSKQVNSSTAITDILERERERERERGRERERMAGGFGGAVVSERPHQYEYRITGYFVFACIVAALGGSLLGYDLGVSGGVTSMDDFLKEFFPNIYRRKQLHLNETDYCKYNNQILTLFTSCLYFAGLISTFGASYVTRNKGRKASILVGAVSLFLIAVLNAAAKNIAMLIIRRIFLGVGFGFGSSSLVSPGNGSCENSSNQLFQLTAFLGILIANWINYGTDKIHPWGWGLSLGLATVPAVLMFVGGLFLPETPNSLVEQGRLEEARTILEKVRGTKKVDAEFANLVDASNESTRAKKSPPIGDRGLGNPSFQQLTGMNSILVYAPVIFQSLGFGSGAALYSSIFTSGAFLVATFISIGYVDTFGRRASFLAAGTEMICCLVAVTITLALKFGQGEVLPKGIGIFLVIVICIFVLAYGRSWRPLAWLVPSELFPLEMRSAGLSLIIIMNTFIFFLLPETKQVPIEEIYLLFQKHWFWKRIVGDGEQIGPNGKPSQADGKSGAQV</sequence>
<evidence type="ECO:0000256" key="4">
    <source>
        <dbReference type="ARBA" id="ARBA00022597"/>
    </source>
</evidence>
<feature type="domain" description="Major facilitator superfamily (MFS) profile" evidence="10">
    <location>
        <begin position="81"/>
        <end position="526"/>
    </location>
</feature>
<keyword evidence="4" id="KW-0762">Sugar transport</keyword>
<evidence type="ECO:0000256" key="6">
    <source>
        <dbReference type="ARBA" id="ARBA00022847"/>
    </source>
</evidence>
<dbReference type="InterPro" id="IPR020846">
    <property type="entry name" value="MFS_dom"/>
</dbReference>
<feature type="transmembrane region" description="Helical" evidence="9">
    <location>
        <begin position="224"/>
        <end position="243"/>
    </location>
</feature>
<organism evidence="11 12">
    <name type="scientific">Malus domestica</name>
    <name type="common">Apple</name>
    <name type="synonym">Pyrus malus</name>
    <dbReference type="NCBI Taxonomy" id="3750"/>
    <lineage>
        <taxon>Eukaryota</taxon>
        <taxon>Viridiplantae</taxon>
        <taxon>Streptophyta</taxon>
        <taxon>Embryophyta</taxon>
        <taxon>Tracheophyta</taxon>
        <taxon>Spermatophyta</taxon>
        <taxon>Magnoliopsida</taxon>
        <taxon>eudicotyledons</taxon>
        <taxon>Gunneridae</taxon>
        <taxon>Pentapetalae</taxon>
        <taxon>rosids</taxon>
        <taxon>fabids</taxon>
        <taxon>Rosales</taxon>
        <taxon>Rosaceae</taxon>
        <taxon>Amygdaloideae</taxon>
        <taxon>Maleae</taxon>
        <taxon>Malus</taxon>
    </lineage>
</organism>
<evidence type="ECO:0000256" key="9">
    <source>
        <dbReference type="SAM" id="Phobius"/>
    </source>
</evidence>
<dbReference type="PRINTS" id="PR00171">
    <property type="entry name" value="SUGRTRNSPORT"/>
</dbReference>
<feature type="transmembrane region" description="Helical" evidence="9">
    <location>
        <begin position="166"/>
        <end position="185"/>
    </location>
</feature>
<dbReference type="EMBL" id="RDQH01000328">
    <property type="protein sequence ID" value="RXI05951.1"/>
    <property type="molecule type" value="Genomic_DNA"/>
</dbReference>
<dbReference type="InterPro" id="IPR003663">
    <property type="entry name" value="Sugar/inositol_transpt"/>
</dbReference>
<dbReference type="STRING" id="3750.A0A498KF70"/>
<evidence type="ECO:0000256" key="1">
    <source>
        <dbReference type="ARBA" id="ARBA00004141"/>
    </source>
</evidence>